<proteinExistence type="inferred from homology"/>
<organism evidence="19 20">
    <name type="scientific">Ambrosiozyma monospora</name>
    <name type="common">Yeast</name>
    <name type="synonym">Endomycopsis monosporus</name>
    <dbReference type="NCBI Taxonomy" id="43982"/>
    <lineage>
        <taxon>Eukaryota</taxon>
        <taxon>Fungi</taxon>
        <taxon>Dikarya</taxon>
        <taxon>Ascomycota</taxon>
        <taxon>Saccharomycotina</taxon>
        <taxon>Pichiomycetes</taxon>
        <taxon>Pichiales</taxon>
        <taxon>Pichiaceae</taxon>
        <taxon>Ambrosiozyma</taxon>
    </lineage>
</organism>
<evidence type="ECO:0000256" key="1">
    <source>
        <dbReference type="ARBA" id="ARBA00004477"/>
    </source>
</evidence>
<keyword evidence="15" id="KW-0753">Steroid metabolism</keyword>
<feature type="compositionally biased region" description="Basic residues" evidence="16">
    <location>
        <begin position="810"/>
        <end position="827"/>
    </location>
</feature>
<keyword evidence="11" id="KW-0443">Lipid metabolism</keyword>
<feature type="compositionally biased region" description="Low complexity" evidence="16">
    <location>
        <begin position="831"/>
        <end position="840"/>
    </location>
</feature>
<keyword evidence="5" id="KW-0853">WD repeat</keyword>
<dbReference type="GO" id="GO:0032936">
    <property type="term" value="C:SREBP-SCAP complex"/>
    <property type="evidence" value="ECO:0007669"/>
    <property type="project" value="TreeGrafter"/>
</dbReference>
<accession>A0A9W6YYZ3</accession>
<comment type="similarity">
    <text evidence="3">Belongs to the WD repeat SCAP family.</text>
</comment>
<evidence type="ECO:0000256" key="4">
    <source>
        <dbReference type="ARBA" id="ARBA00019541"/>
    </source>
</evidence>
<evidence type="ECO:0000256" key="10">
    <source>
        <dbReference type="ARBA" id="ARBA00023034"/>
    </source>
</evidence>
<evidence type="ECO:0000256" key="13">
    <source>
        <dbReference type="ARBA" id="ARBA00023136"/>
    </source>
</evidence>
<keyword evidence="12" id="KW-0446">Lipid-binding</keyword>
<evidence type="ECO:0000256" key="14">
    <source>
        <dbReference type="ARBA" id="ARBA00023180"/>
    </source>
</evidence>
<feature type="domain" description="SSD" evidence="18">
    <location>
        <begin position="289"/>
        <end position="449"/>
    </location>
</feature>
<dbReference type="OrthoDB" id="1914839at2759"/>
<keyword evidence="10" id="KW-0333">Golgi apparatus</keyword>
<evidence type="ECO:0000313" key="19">
    <source>
        <dbReference type="EMBL" id="GMG28823.1"/>
    </source>
</evidence>
<evidence type="ECO:0000256" key="2">
    <source>
        <dbReference type="ARBA" id="ARBA00004653"/>
    </source>
</evidence>
<feature type="transmembrane region" description="Helical" evidence="17">
    <location>
        <begin position="291"/>
        <end position="309"/>
    </location>
</feature>
<feature type="transmembrane region" description="Helical" evidence="17">
    <location>
        <begin position="349"/>
        <end position="369"/>
    </location>
</feature>
<keyword evidence="9 17" id="KW-1133">Transmembrane helix</keyword>
<feature type="transmembrane region" description="Helical" evidence="17">
    <location>
        <begin position="397"/>
        <end position="420"/>
    </location>
</feature>
<evidence type="ECO:0000256" key="5">
    <source>
        <dbReference type="ARBA" id="ARBA00022574"/>
    </source>
</evidence>
<comment type="caution">
    <text evidence="19">The sequence shown here is derived from an EMBL/GenBank/DDBJ whole genome shotgun (WGS) entry which is preliminary data.</text>
</comment>
<gene>
    <name evidence="19" type="ORF">Amon01_000363400</name>
</gene>
<keyword evidence="6 17" id="KW-0812">Transmembrane</keyword>
<dbReference type="GO" id="GO:0032933">
    <property type="term" value="P:SREBP signaling pathway"/>
    <property type="evidence" value="ECO:0007669"/>
    <property type="project" value="InterPro"/>
</dbReference>
<feature type="transmembrane region" description="Helical" evidence="17">
    <location>
        <begin position="46"/>
        <end position="66"/>
    </location>
</feature>
<dbReference type="EMBL" id="BSXU01001566">
    <property type="protein sequence ID" value="GMG28823.1"/>
    <property type="molecule type" value="Genomic_DNA"/>
</dbReference>
<dbReference type="PROSITE" id="PS50156">
    <property type="entry name" value="SSD"/>
    <property type="match status" value="1"/>
</dbReference>
<dbReference type="InterPro" id="IPR030225">
    <property type="entry name" value="SCAP"/>
</dbReference>
<evidence type="ECO:0000256" key="11">
    <source>
        <dbReference type="ARBA" id="ARBA00023098"/>
    </source>
</evidence>
<keyword evidence="20" id="KW-1185">Reference proteome</keyword>
<keyword evidence="13 17" id="KW-0472">Membrane</keyword>
<feature type="transmembrane region" description="Helical" evidence="17">
    <location>
        <begin position="426"/>
        <end position="449"/>
    </location>
</feature>
<evidence type="ECO:0000256" key="7">
    <source>
        <dbReference type="ARBA" id="ARBA00022737"/>
    </source>
</evidence>
<evidence type="ECO:0000256" key="9">
    <source>
        <dbReference type="ARBA" id="ARBA00022989"/>
    </source>
</evidence>
<dbReference type="GO" id="GO:0008202">
    <property type="term" value="P:steroid metabolic process"/>
    <property type="evidence" value="ECO:0007669"/>
    <property type="project" value="UniProtKB-KW"/>
</dbReference>
<dbReference type="Gene3D" id="2.130.10.10">
    <property type="entry name" value="YVTN repeat-like/Quinoprotein amine dehydrogenase"/>
    <property type="match status" value="1"/>
</dbReference>
<evidence type="ECO:0000256" key="17">
    <source>
        <dbReference type="SAM" id="Phobius"/>
    </source>
</evidence>
<feature type="transmembrane region" description="Helical" evidence="17">
    <location>
        <begin position="638"/>
        <end position="659"/>
    </location>
</feature>
<dbReference type="GO" id="GO:0032934">
    <property type="term" value="F:sterol binding"/>
    <property type="evidence" value="ECO:0007669"/>
    <property type="project" value="InterPro"/>
</dbReference>
<keyword evidence="8" id="KW-0256">Endoplasmic reticulum</keyword>
<dbReference type="InterPro" id="IPR036322">
    <property type="entry name" value="WD40_repeat_dom_sf"/>
</dbReference>
<evidence type="ECO:0000256" key="15">
    <source>
        <dbReference type="ARBA" id="ARBA00023221"/>
    </source>
</evidence>
<evidence type="ECO:0000256" key="12">
    <source>
        <dbReference type="ARBA" id="ARBA00023121"/>
    </source>
</evidence>
<evidence type="ECO:0000313" key="20">
    <source>
        <dbReference type="Proteomes" id="UP001165063"/>
    </source>
</evidence>
<reference evidence="19" key="1">
    <citation type="submission" date="2023-04" db="EMBL/GenBank/DDBJ databases">
        <title>Ambrosiozyma monospora NBRC 1965.</title>
        <authorList>
            <person name="Ichikawa N."/>
            <person name="Sato H."/>
            <person name="Tonouchi N."/>
        </authorList>
    </citation>
    <scope>NUCLEOTIDE SEQUENCE</scope>
    <source>
        <strain evidence="19">NBRC 1965</strain>
    </source>
</reference>
<dbReference type="InterPro" id="IPR053958">
    <property type="entry name" value="HMGCR/SNAP/NPC1-like_SSD"/>
</dbReference>
<protein>
    <recommendedName>
        <fullName evidence="4">Sterol regulatory element-binding protein cleavage-activating protein</fullName>
    </recommendedName>
</protein>
<name>A0A9W6YYZ3_AMBMO</name>
<keyword evidence="14" id="KW-0325">Glycoprotein</keyword>
<comment type="subcellular location">
    <subcellularLocation>
        <location evidence="1">Endoplasmic reticulum membrane</location>
        <topology evidence="1">Multi-pass membrane protein</topology>
    </subcellularLocation>
    <subcellularLocation>
        <location evidence="2">Golgi apparatus membrane</location>
        <topology evidence="2">Multi-pass membrane protein</topology>
    </subcellularLocation>
</comment>
<dbReference type="Pfam" id="PF12349">
    <property type="entry name" value="Sterol-sensing"/>
    <property type="match status" value="1"/>
</dbReference>
<dbReference type="GO" id="GO:0005789">
    <property type="term" value="C:endoplasmic reticulum membrane"/>
    <property type="evidence" value="ECO:0007669"/>
    <property type="project" value="UniProtKB-SubCell"/>
</dbReference>
<feature type="transmembrane region" description="Helical" evidence="17">
    <location>
        <begin position="321"/>
        <end position="343"/>
    </location>
</feature>
<sequence length="991" mass="111420">MGFLSHNIKTWVKFIREHYNRWIIFLQQYFYKRLLIPQLLRHPTAFILYPCTFFLILSYPALYNLYSSPSLIFGNSFLESDFIKSVTIEELQPFKLDNSNYNQFQSLTDTDFVFKTFWLQPSLEPNFNSPTLKQPQKYANALNKTFLVESLHLQNSILEGIDVYPFDSIFLHSPFQFWSNNVSILTDDKFVLKTIQENEYLKSAAGVPMNNLDLIVGTVRVDGVIRSASSLRFTIFYPTTRAEEIDSKLSENLQNLDTSSFIIAQETADEFNNRYSKFKVIFKTCNILEKIIILICPIFSLIYLLIALTNVHMVKSRAGLLMAYIVETFLAVSSACTITSYLYRNLDLLQIPSQVVLCVVLFIGIENMFRMAVSVSKMSDDWSLATRLYKAMSKTGPICTTISVFLAVSLLLIFPFVTYSAQQYCLFTALCLIFDHVLQVTYFVAVLAIDIRRFELEDLLQRSTQMDLNQSNKYHSLKPLGNGSILSSVLFHSSHGEDASFKRILGQHLLKIKLPIFSTVKQTIFALVFILALVFKWTDGVQYHWITSLDTTRELQLADSLSLNVFKYPNFDAFSNKRGFVTELSLVFRGLTAQKRNSFIVAMSEPTIAVLKSALPLSDNTLTPTLKFGMGSTYRFDIFFVLEFFSFLMFVLFGASAILKTSIDEDGLRFGSTPDDELALVGAGSGHYASGFHQKELIKGHFLDIVKISASSCPFVVSVGMDHKILVWSPLTTPLPPPTQLPLSGRYLPVTDVVMSNSGSLIVVFSKTGVVKCWSRLSMSWAWTIQVEDLASDTHLEAFFRKRTSVSVGSRRRAGPRMTTRKSRAAKGRISEGSGSESAANAEHTSSIAAPPQKKKLKPRGRAAVLAQNSHVVTPGGTISPAPSILQRQRSMSIDSTFNRSTNLKQLSADTIKEFVIILKNGSMVIVNCTDGTFETTELTKTPIVACKKLISPRVNDRIVSVATDGSLVVSTVINNKWKSRKITVQSVWML</sequence>
<dbReference type="GO" id="GO:0000139">
    <property type="term" value="C:Golgi membrane"/>
    <property type="evidence" value="ECO:0007669"/>
    <property type="project" value="UniProtKB-SubCell"/>
</dbReference>
<dbReference type="Proteomes" id="UP001165063">
    <property type="component" value="Unassembled WGS sequence"/>
</dbReference>
<evidence type="ECO:0000259" key="18">
    <source>
        <dbReference type="PROSITE" id="PS50156"/>
    </source>
</evidence>
<dbReference type="PANTHER" id="PTHR46378:SF1">
    <property type="entry name" value="STEROL REGULATORY ELEMENT-BINDING PROTEIN CLEAVAGE-ACTIVATING PROTEIN"/>
    <property type="match status" value="1"/>
</dbReference>
<dbReference type="PANTHER" id="PTHR46378">
    <property type="entry name" value="STEROL REGULATORY ELEMENT-BINDING PROTEIN CLEAVAGE-ACTIVATING PROTEIN"/>
    <property type="match status" value="1"/>
</dbReference>
<keyword evidence="7" id="KW-0677">Repeat</keyword>
<dbReference type="SUPFAM" id="SSF50978">
    <property type="entry name" value="WD40 repeat-like"/>
    <property type="match status" value="1"/>
</dbReference>
<dbReference type="AlphaFoldDB" id="A0A9W6YYZ3"/>
<dbReference type="InterPro" id="IPR015943">
    <property type="entry name" value="WD40/YVTN_repeat-like_dom_sf"/>
</dbReference>
<evidence type="ECO:0000256" key="8">
    <source>
        <dbReference type="ARBA" id="ARBA00022824"/>
    </source>
</evidence>
<feature type="region of interest" description="Disordered" evidence="16">
    <location>
        <begin position="809"/>
        <end position="863"/>
    </location>
</feature>
<evidence type="ECO:0000256" key="16">
    <source>
        <dbReference type="SAM" id="MobiDB-lite"/>
    </source>
</evidence>
<evidence type="ECO:0000256" key="3">
    <source>
        <dbReference type="ARBA" id="ARBA00007410"/>
    </source>
</evidence>
<evidence type="ECO:0000256" key="6">
    <source>
        <dbReference type="ARBA" id="ARBA00022692"/>
    </source>
</evidence>
<dbReference type="GO" id="GO:0045540">
    <property type="term" value="P:regulation of cholesterol biosynthetic process"/>
    <property type="evidence" value="ECO:0007669"/>
    <property type="project" value="TreeGrafter"/>
</dbReference>
<dbReference type="InterPro" id="IPR000731">
    <property type="entry name" value="SSD"/>
</dbReference>